<dbReference type="GO" id="GO:0003676">
    <property type="term" value="F:nucleic acid binding"/>
    <property type="evidence" value="ECO:0007669"/>
    <property type="project" value="InterPro"/>
</dbReference>
<dbReference type="InterPro" id="IPR036397">
    <property type="entry name" value="RNaseH_sf"/>
</dbReference>
<dbReference type="Gene3D" id="3.30.420.10">
    <property type="entry name" value="Ribonuclease H-like superfamily/Ribonuclease H"/>
    <property type="match status" value="1"/>
</dbReference>
<dbReference type="Proteomes" id="UP000033647">
    <property type="component" value="Unassembled WGS sequence"/>
</dbReference>
<protein>
    <submittedName>
        <fullName evidence="2">Uncharacterized protein</fullName>
    </submittedName>
</protein>
<reference evidence="2 3" key="1">
    <citation type="submission" date="2015-03" db="EMBL/GenBank/DDBJ databases">
        <title>RNA-seq based gene annotation and comparative genomics of four Zymoseptoria species reveal species-specific pathogenicity related genes and transposable element activity.</title>
        <authorList>
            <person name="Grandaubert J."/>
            <person name="Bhattacharyya A."/>
            <person name="Stukenbrock E.H."/>
        </authorList>
    </citation>
    <scope>NUCLEOTIDE SEQUENCE [LARGE SCALE GENOMIC DNA]</scope>
    <source>
        <strain evidence="2 3">Zb18110</strain>
    </source>
</reference>
<gene>
    <name evidence="2" type="ORF">TI39_contig408g00012</name>
</gene>
<comment type="caution">
    <text evidence="2">The sequence shown here is derived from an EMBL/GenBank/DDBJ whole genome shotgun (WGS) entry which is preliminary data.</text>
</comment>
<feature type="compositionally biased region" description="Low complexity" evidence="1">
    <location>
        <begin position="144"/>
        <end position="158"/>
    </location>
</feature>
<sequence length="308" mass="33812">MTAAWLESQGIYTKPSPTNNKRLTGTVENMIRVIRRCMERGADTTTLDARGRLVNTLQQWPTAALRAIKDANHRHISTLGFSPVQIKLGMQPEELSDLVEYPATRRQTLIDMLAATAANTAFGWFDTSRTGSTFKQPSDKLTTDPNNSNSSDSESPPSAEVQATTMVRAIQNHTGRTADTNHCFTLSTVNGKQLFGHAHADDMKLFTARTGYLAANQEKLPAPSTLQSKPPKPPKMKDPMQPLSDDNAQDNRFRERAAPEVFSDKTSVILHIGHVLLVGLGDGIEGQKLVEFEDVVAAENTLSLDSVR</sequence>
<organism evidence="2 3">
    <name type="scientific">Zymoseptoria brevis</name>
    <dbReference type="NCBI Taxonomy" id="1047168"/>
    <lineage>
        <taxon>Eukaryota</taxon>
        <taxon>Fungi</taxon>
        <taxon>Dikarya</taxon>
        <taxon>Ascomycota</taxon>
        <taxon>Pezizomycotina</taxon>
        <taxon>Dothideomycetes</taxon>
        <taxon>Dothideomycetidae</taxon>
        <taxon>Mycosphaerellales</taxon>
        <taxon>Mycosphaerellaceae</taxon>
        <taxon>Zymoseptoria</taxon>
    </lineage>
</organism>
<evidence type="ECO:0000313" key="2">
    <source>
        <dbReference type="EMBL" id="KJX98513.1"/>
    </source>
</evidence>
<proteinExistence type="predicted"/>
<keyword evidence="3" id="KW-1185">Reference proteome</keyword>
<dbReference type="InterPro" id="IPR012337">
    <property type="entry name" value="RNaseH-like_sf"/>
</dbReference>
<dbReference type="OrthoDB" id="4096693at2759"/>
<evidence type="ECO:0000313" key="3">
    <source>
        <dbReference type="Proteomes" id="UP000033647"/>
    </source>
</evidence>
<feature type="region of interest" description="Disordered" evidence="1">
    <location>
        <begin position="133"/>
        <end position="161"/>
    </location>
</feature>
<evidence type="ECO:0000256" key="1">
    <source>
        <dbReference type="SAM" id="MobiDB-lite"/>
    </source>
</evidence>
<feature type="region of interest" description="Disordered" evidence="1">
    <location>
        <begin position="217"/>
        <end position="247"/>
    </location>
</feature>
<dbReference type="AlphaFoldDB" id="A0A0F4GMQ5"/>
<dbReference type="SUPFAM" id="SSF53098">
    <property type="entry name" value="Ribonuclease H-like"/>
    <property type="match status" value="1"/>
</dbReference>
<name>A0A0F4GMQ5_9PEZI</name>
<accession>A0A0F4GMQ5</accession>
<dbReference type="EMBL" id="LAFY01000400">
    <property type="protein sequence ID" value="KJX98513.1"/>
    <property type="molecule type" value="Genomic_DNA"/>
</dbReference>